<keyword evidence="3" id="KW-1185">Reference proteome</keyword>
<organism evidence="2 3">
    <name type="scientific">Rheinheimera soli</name>
    <dbReference type="NCBI Taxonomy" id="443616"/>
    <lineage>
        <taxon>Bacteria</taxon>
        <taxon>Pseudomonadati</taxon>
        <taxon>Pseudomonadota</taxon>
        <taxon>Gammaproteobacteria</taxon>
        <taxon>Chromatiales</taxon>
        <taxon>Chromatiaceae</taxon>
        <taxon>Rheinheimera</taxon>
    </lineage>
</organism>
<evidence type="ECO:0000313" key="2">
    <source>
        <dbReference type="EMBL" id="MDR7121711.1"/>
    </source>
</evidence>
<evidence type="ECO:0000313" key="3">
    <source>
        <dbReference type="Proteomes" id="UP001257909"/>
    </source>
</evidence>
<comment type="caution">
    <text evidence="2">The sequence shown here is derived from an EMBL/GenBank/DDBJ whole genome shotgun (WGS) entry which is preliminary data.</text>
</comment>
<proteinExistence type="predicted"/>
<protein>
    <submittedName>
        <fullName evidence="2">Uncharacterized protein</fullName>
    </submittedName>
</protein>
<dbReference type="EMBL" id="JAVDWR010000008">
    <property type="protein sequence ID" value="MDR7121711.1"/>
    <property type="molecule type" value="Genomic_DNA"/>
</dbReference>
<keyword evidence="1" id="KW-0472">Membrane</keyword>
<reference evidence="2 3" key="1">
    <citation type="submission" date="2023-07" db="EMBL/GenBank/DDBJ databases">
        <title>Sorghum-associated microbial communities from plants grown in Nebraska, USA.</title>
        <authorList>
            <person name="Schachtman D."/>
        </authorList>
    </citation>
    <scope>NUCLEOTIDE SEQUENCE [LARGE SCALE GENOMIC DNA]</scope>
    <source>
        <strain evidence="2 3">4138</strain>
    </source>
</reference>
<accession>A0ABU1W182</accession>
<evidence type="ECO:0000256" key="1">
    <source>
        <dbReference type="SAM" id="Phobius"/>
    </source>
</evidence>
<keyword evidence="1" id="KW-1133">Transmembrane helix</keyword>
<sequence>MESNIGNTFLIIYLLYMLHLVYDIRERILLGQKTKAMGGSQSLSDFLVSICSDDVEKAVNTYKAATGCDTEEAREFVHSLRKQLSERLST</sequence>
<feature type="transmembrane region" description="Helical" evidence="1">
    <location>
        <begin position="6"/>
        <end position="24"/>
    </location>
</feature>
<dbReference type="Proteomes" id="UP001257909">
    <property type="component" value="Unassembled WGS sequence"/>
</dbReference>
<name>A0ABU1W182_9GAMM</name>
<keyword evidence="1" id="KW-0812">Transmembrane</keyword>
<gene>
    <name evidence="2" type="ORF">J2W69_002668</name>
</gene>